<dbReference type="PANTHER" id="PTHR30349">
    <property type="entry name" value="PHAGE INTEGRASE-RELATED"/>
    <property type="match status" value="1"/>
</dbReference>
<dbReference type="SUPFAM" id="SSF56349">
    <property type="entry name" value="DNA breaking-rejoining enzymes"/>
    <property type="match status" value="1"/>
</dbReference>
<dbReference type="PANTHER" id="PTHR30349:SF41">
    <property type="entry name" value="INTEGRASE_RECOMBINASE PROTEIN MJ0367-RELATED"/>
    <property type="match status" value="1"/>
</dbReference>
<evidence type="ECO:0000313" key="7">
    <source>
        <dbReference type="Proteomes" id="UP000199546"/>
    </source>
</evidence>
<feature type="domain" description="Tyr recombinase" evidence="5">
    <location>
        <begin position="19"/>
        <end position="215"/>
    </location>
</feature>
<keyword evidence="7" id="KW-1185">Reference proteome</keyword>
<evidence type="ECO:0000313" key="6">
    <source>
        <dbReference type="EMBL" id="SFU01145.1"/>
    </source>
</evidence>
<dbReference type="Proteomes" id="UP000199546">
    <property type="component" value="Unassembled WGS sequence"/>
</dbReference>
<dbReference type="Pfam" id="PF00589">
    <property type="entry name" value="Phage_integrase"/>
    <property type="match status" value="1"/>
</dbReference>
<feature type="region of interest" description="Disordered" evidence="4">
    <location>
        <begin position="1"/>
        <end position="23"/>
    </location>
</feature>
<dbReference type="InterPro" id="IPR002104">
    <property type="entry name" value="Integrase_catalytic"/>
</dbReference>
<dbReference type="OrthoDB" id="4326943at2"/>
<dbReference type="PROSITE" id="PS51898">
    <property type="entry name" value="TYR_RECOMBINASE"/>
    <property type="match status" value="1"/>
</dbReference>
<keyword evidence="3" id="KW-0233">DNA recombination</keyword>
<keyword evidence="2" id="KW-0238">DNA-binding</keyword>
<organism evidence="6 7">
    <name type="scientific">Geodermatophilus amargosae</name>
    <dbReference type="NCBI Taxonomy" id="1296565"/>
    <lineage>
        <taxon>Bacteria</taxon>
        <taxon>Bacillati</taxon>
        <taxon>Actinomycetota</taxon>
        <taxon>Actinomycetes</taxon>
        <taxon>Geodermatophilales</taxon>
        <taxon>Geodermatophilaceae</taxon>
        <taxon>Geodermatophilus</taxon>
    </lineage>
</organism>
<dbReference type="AlphaFoldDB" id="A0A1I7CNY9"/>
<dbReference type="CDD" id="cd01189">
    <property type="entry name" value="INT_ICEBs1_C_like"/>
    <property type="match status" value="1"/>
</dbReference>
<gene>
    <name evidence="6" type="ORF">SAMN05660657_04707</name>
</gene>
<dbReference type="EMBL" id="FPBA01000024">
    <property type="protein sequence ID" value="SFU01145.1"/>
    <property type="molecule type" value="Genomic_DNA"/>
</dbReference>
<reference evidence="7" key="1">
    <citation type="submission" date="2016-10" db="EMBL/GenBank/DDBJ databases">
        <authorList>
            <person name="Varghese N."/>
            <person name="Submissions S."/>
        </authorList>
    </citation>
    <scope>NUCLEOTIDE SEQUENCE [LARGE SCALE GENOMIC DNA]</scope>
    <source>
        <strain evidence="7">DSM 46136</strain>
    </source>
</reference>
<evidence type="ECO:0000256" key="2">
    <source>
        <dbReference type="ARBA" id="ARBA00023125"/>
    </source>
</evidence>
<dbReference type="GO" id="GO:0003677">
    <property type="term" value="F:DNA binding"/>
    <property type="evidence" value="ECO:0007669"/>
    <property type="project" value="UniProtKB-KW"/>
</dbReference>
<dbReference type="GO" id="GO:0006310">
    <property type="term" value="P:DNA recombination"/>
    <property type="evidence" value="ECO:0007669"/>
    <property type="project" value="UniProtKB-KW"/>
</dbReference>
<accession>A0A1I7CNY9</accession>
<sequence length="220" mass="23771">MSRRSSAEVRTTKPKGTRDTERAFTTAERDAVVAYADTDSIAARRDLVDFVAFLAGTGARIGEVCALRWSALHLGDGAAQLGPVVVRETGVGLHIQDEGKTGASTRTIKLPADLLARLLARQVDAVENEWDVVFPSPRGRLRDPSNTSHDVADLLTAAGHEWATAHTFRHTVATLLDLAGLSAREIANYLGHARASMTQDVYMSRRTVSDRAADLLLIGQ</sequence>
<evidence type="ECO:0000256" key="4">
    <source>
        <dbReference type="SAM" id="MobiDB-lite"/>
    </source>
</evidence>
<dbReference type="InterPro" id="IPR011010">
    <property type="entry name" value="DNA_brk_join_enz"/>
</dbReference>
<dbReference type="Gene3D" id="1.10.443.10">
    <property type="entry name" value="Intergrase catalytic core"/>
    <property type="match status" value="1"/>
</dbReference>
<dbReference type="GO" id="GO:0015074">
    <property type="term" value="P:DNA integration"/>
    <property type="evidence" value="ECO:0007669"/>
    <property type="project" value="InterPro"/>
</dbReference>
<dbReference type="RefSeq" id="WP_093583382.1">
    <property type="nucleotide sequence ID" value="NZ_FPBA01000024.1"/>
</dbReference>
<evidence type="ECO:0000256" key="3">
    <source>
        <dbReference type="ARBA" id="ARBA00023172"/>
    </source>
</evidence>
<evidence type="ECO:0000256" key="1">
    <source>
        <dbReference type="ARBA" id="ARBA00008857"/>
    </source>
</evidence>
<evidence type="ECO:0000259" key="5">
    <source>
        <dbReference type="PROSITE" id="PS51898"/>
    </source>
</evidence>
<dbReference type="InterPro" id="IPR050090">
    <property type="entry name" value="Tyrosine_recombinase_XerCD"/>
</dbReference>
<dbReference type="STRING" id="1296565.SAMN05660657_04707"/>
<proteinExistence type="inferred from homology"/>
<comment type="similarity">
    <text evidence="1">Belongs to the 'phage' integrase family.</text>
</comment>
<name>A0A1I7CNY9_9ACTN</name>
<dbReference type="InterPro" id="IPR013762">
    <property type="entry name" value="Integrase-like_cat_sf"/>
</dbReference>
<protein>
    <submittedName>
        <fullName evidence="6">Phage integrase family protein</fullName>
    </submittedName>
</protein>